<organism evidence="1 2">
    <name type="scientific">Meripilus lineatus</name>
    <dbReference type="NCBI Taxonomy" id="2056292"/>
    <lineage>
        <taxon>Eukaryota</taxon>
        <taxon>Fungi</taxon>
        <taxon>Dikarya</taxon>
        <taxon>Basidiomycota</taxon>
        <taxon>Agaricomycotina</taxon>
        <taxon>Agaricomycetes</taxon>
        <taxon>Polyporales</taxon>
        <taxon>Meripilaceae</taxon>
        <taxon>Meripilus</taxon>
    </lineage>
</organism>
<dbReference type="Proteomes" id="UP001212997">
    <property type="component" value="Unassembled WGS sequence"/>
</dbReference>
<gene>
    <name evidence="1" type="ORF">NLI96_g5105</name>
</gene>
<reference evidence="1" key="1">
    <citation type="submission" date="2022-07" db="EMBL/GenBank/DDBJ databases">
        <title>Genome Sequence of Physisporinus lineatus.</title>
        <authorList>
            <person name="Buettner E."/>
        </authorList>
    </citation>
    <scope>NUCLEOTIDE SEQUENCE</scope>
    <source>
        <strain evidence="1">VT162</strain>
    </source>
</reference>
<protein>
    <submittedName>
        <fullName evidence="1">Uncharacterized protein</fullName>
    </submittedName>
</protein>
<proteinExistence type="predicted"/>
<sequence length="540" mass="60276">MSVTPITDSELERREHIIAAYPDAFTDTYGTISCSPFLYKTGSSWPSPALGPEMQPFLRRLYPVYNHSITDSWPVILKNIQAYLSECSMRSTAILGLGWGNQKDEIPFCPLLITIGVEPQSVSSGDAKSAAEYIKENILYRAGFPALDVAIWELETSFSAGPRLRSLEPLDFKRDNAKYAHPFSSTLSLSIAPLKNPIYEGTASLFLRRDNNEHILLLTAAHVISPDIESSHNLQNEKVVILGEGGYEKATHDINDWIGELETLILKGSEFIKEKQQELVNNEGGRDQEKIAKLLRRKQEDVRRFIEDVTELKRVRDDVEMKLPDINKRVIGHVLHADPIGVRQTESGSLTNDWAVIELNNDAFDDFDFEGNKVYIGEISERDFEKKMYPLDSERTRHMYPEDFLLPISSSVPPSEILNPTQHNKKGDPAMPVIKNGSTTGTTIGWLNGLESLVTRRYGQDGEHTFTSTETTVIPYGGSRLGAFSEDGDSGSLILDRKGRIVGLLTGGGGLTNRTDVTFATAWYALEPHIKDTLPGINLY</sequence>
<comment type="caution">
    <text evidence="1">The sequence shown here is derived from an EMBL/GenBank/DDBJ whole genome shotgun (WGS) entry which is preliminary data.</text>
</comment>
<accession>A0AAD5V3D6</accession>
<dbReference type="SUPFAM" id="SSF50494">
    <property type="entry name" value="Trypsin-like serine proteases"/>
    <property type="match status" value="1"/>
</dbReference>
<evidence type="ECO:0000313" key="2">
    <source>
        <dbReference type="Proteomes" id="UP001212997"/>
    </source>
</evidence>
<keyword evidence="2" id="KW-1185">Reference proteome</keyword>
<dbReference type="AlphaFoldDB" id="A0AAD5V3D6"/>
<dbReference type="EMBL" id="JANAWD010000160">
    <property type="protein sequence ID" value="KAJ3485232.1"/>
    <property type="molecule type" value="Genomic_DNA"/>
</dbReference>
<name>A0AAD5V3D6_9APHY</name>
<evidence type="ECO:0000313" key="1">
    <source>
        <dbReference type="EMBL" id="KAJ3485232.1"/>
    </source>
</evidence>
<dbReference type="InterPro" id="IPR009003">
    <property type="entry name" value="Peptidase_S1_PA"/>
</dbReference>